<feature type="domain" description="Thioesterase" evidence="2">
    <location>
        <begin position="43"/>
        <end position="276"/>
    </location>
</feature>
<comment type="similarity">
    <text evidence="1">Belongs to the thioesterase family.</text>
</comment>
<dbReference type="InterPro" id="IPR029058">
    <property type="entry name" value="AB_hydrolase_fold"/>
</dbReference>
<dbReference type="Gene3D" id="3.40.50.1820">
    <property type="entry name" value="alpha/beta hydrolase"/>
    <property type="match status" value="1"/>
</dbReference>
<organism evidence="3 4">
    <name type="scientific">Durusdinium trenchii</name>
    <dbReference type="NCBI Taxonomy" id="1381693"/>
    <lineage>
        <taxon>Eukaryota</taxon>
        <taxon>Sar</taxon>
        <taxon>Alveolata</taxon>
        <taxon>Dinophyceae</taxon>
        <taxon>Suessiales</taxon>
        <taxon>Symbiodiniaceae</taxon>
        <taxon>Durusdinium</taxon>
    </lineage>
</organism>
<dbReference type="InterPro" id="IPR012223">
    <property type="entry name" value="TEII"/>
</dbReference>
<evidence type="ECO:0000259" key="2">
    <source>
        <dbReference type="Pfam" id="PF00975"/>
    </source>
</evidence>
<evidence type="ECO:0000256" key="1">
    <source>
        <dbReference type="ARBA" id="ARBA00007169"/>
    </source>
</evidence>
<sequence length="282" mass="31690">MLVLTAGVPEIASGILSHLESQSEGNRWWQLIGNQVTNPSSLLLCMPPNASGTSVYKSWLQHTTVPVVCGTPPGWADRLEEGCVENWSDLIQTFFNELQHFLQHHGWGEVPLVLYGHSFGALIVAALAERLERECKEVQHLGIGAWCAPQKSYRERYPEHMKVDFEKLKDPKVDLLFAKEELRHFEFLPEEFFTHSDGAILQTARCVAASLKMLQQSWACPKLTCPITAFCGTHDPFVTDKDMQGWNGSSAHFCLRTIEGGHAFVHARGKDICQEILAQHVR</sequence>
<accession>A0ABP0IHT4</accession>
<reference evidence="3 4" key="1">
    <citation type="submission" date="2024-02" db="EMBL/GenBank/DDBJ databases">
        <authorList>
            <person name="Chen Y."/>
            <person name="Shah S."/>
            <person name="Dougan E. K."/>
            <person name="Thang M."/>
            <person name="Chan C."/>
        </authorList>
    </citation>
    <scope>NUCLEOTIDE SEQUENCE [LARGE SCALE GENOMIC DNA]</scope>
</reference>
<gene>
    <name evidence="3" type="ORF">CCMP2556_LOCUS6734</name>
</gene>
<dbReference type="SUPFAM" id="SSF53474">
    <property type="entry name" value="alpha/beta-Hydrolases"/>
    <property type="match status" value="1"/>
</dbReference>
<evidence type="ECO:0000313" key="3">
    <source>
        <dbReference type="EMBL" id="CAK9002149.1"/>
    </source>
</evidence>
<dbReference type="Proteomes" id="UP001642484">
    <property type="component" value="Unassembled WGS sequence"/>
</dbReference>
<name>A0ABP0IHT4_9DINO</name>
<protein>
    <recommendedName>
        <fullName evidence="2">Thioesterase domain-containing protein</fullName>
    </recommendedName>
</protein>
<comment type="caution">
    <text evidence="3">The sequence shown here is derived from an EMBL/GenBank/DDBJ whole genome shotgun (WGS) entry which is preliminary data.</text>
</comment>
<evidence type="ECO:0000313" key="4">
    <source>
        <dbReference type="Proteomes" id="UP001642484"/>
    </source>
</evidence>
<dbReference type="PANTHER" id="PTHR11487">
    <property type="entry name" value="THIOESTERASE"/>
    <property type="match status" value="1"/>
</dbReference>
<dbReference type="Pfam" id="PF00975">
    <property type="entry name" value="Thioesterase"/>
    <property type="match status" value="1"/>
</dbReference>
<dbReference type="PANTHER" id="PTHR11487:SF0">
    <property type="entry name" value="S-ACYL FATTY ACID SYNTHASE THIOESTERASE, MEDIUM CHAIN"/>
    <property type="match status" value="1"/>
</dbReference>
<proteinExistence type="inferred from homology"/>
<keyword evidence="4" id="KW-1185">Reference proteome</keyword>
<dbReference type="EMBL" id="CAXAMN010002936">
    <property type="protein sequence ID" value="CAK9002149.1"/>
    <property type="molecule type" value="Genomic_DNA"/>
</dbReference>
<dbReference type="InterPro" id="IPR001031">
    <property type="entry name" value="Thioesterase"/>
</dbReference>